<dbReference type="EMBL" id="CM055099">
    <property type="protein sequence ID" value="KAJ7547686.1"/>
    <property type="molecule type" value="Genomic_DNA"/>
</dbReference>
<organism evidence="1 2">
    <name type="scientific">Diphasiastrum complanatum</name>
    <name type="common">Issler's clubmoss</name>
    <name type="synonym">Lycopodium complanatum</name>
    <dbReference type="NCBI Taxonomy" id="34168"/>
    <lineage>
        <taxon>Eukaryota</taxon>
        <taxon>Viridiplantae</taxon>
        <taxon>Streptophyta</taxon>
        <taxon>Embryophyta</taxon>
        <taxon>Tracheophyta</taxon>
        <taxon>Lycopodiopsida</taxon>
        <taxon>Lycopodiales</taxon>
        <taxon>Lycopodiaceae</taxon>
        <taxon>Lycopodioideae</taxon>
        <taxon>Diphasiastrum</taxon>
    </lineage>
</organism>
<sequence length="201" mass="21394">MAMAMANTGRRALGGCGGMRLAFSSVAATTRSTAASSSASSVGLGFPVAVRSALPVYSQFEMSIFTRLLPHSPLNCSAWYLKGFASDAQKTTSAAVGVVDDLTFKELVLDSDIPVLVDFWAPWCGPCHMIAPVIEDLARQYAGKLKCFKLNTDENPDISTEYAIRSIPTIMIFVGGEKKDAVLGAVPKSTLAATVDKYLET</sequence>
<name>A0ACC2D0A0_DIPCM</name>
<protein>
    <submittedName>
        <fullName evidence="1">Uncharacterized protein</fullName>
    </submittedName>
</protein>
<dbReference type="Proteomes" id="UP001162992">
    <property type="component" value="Chromosome 8"/>
</dbReference>
<reference evidence="2" key="1">
    <citation type="journal article" date="2024" name="Proc. Natl. Acad. Sci. U.S.A.">
        <title>Extraordinary preservation of gene collinearity over three hundred million years revealed in homosporous lycophytes.</title>
        <authorList>
            <person name="Li C."/>
            <person name="Wickell D."/>
            <person name="Kuo L.Y."/>
            <person name="Chen X."/>
            <person name="Nie B."/>
            <person name="Liao X."/>
            <person name="Peng D."/>
            <person name="Ji J."/>
            <person name="Jenkins J."/>
            <person name="Williams M."/>
            <person name="Shu S."/>
            <person name="Plott C."/>
            <person name="Barry K."/>
            <person name="Rajasekar S."/>
            <person name="Grimwood J."/>
            <person name="Han X."/>
            <person name="Sun S."/>
            <person name="Hou Z."/>
            <person name="He W."/>
            <person name="Dai G."/>
            <person name="Sun C."/>
            <person name="Schmutz J."/>
            <person name="Leebens-Mack J.H."/>
            <person name="Li F.W."/>
            <person name="Wang L."/>
        </authorList>
    </citation>
    <scope>NUCLEOTIDE SEQUENCE [LARGE SCALE GENOMIC DNA]</scope>
    <source>
        <strain evidence="2">cv. PW_Plant_1</strain>
    </source>
</reference>
<evidence type="ECO:0000313" key="1">
    <source>
        <dbReference type="EMBL" id="KAJ7547686.1"/>
    </source>
</evidence>
<evidence type="ECO:0000313" key="2">
    <source>
        <dbReference type="Proteomes" id="UP001162992"/>
    </source>
</evidence>
<comment type="caution">
    <text evidence="1">The sequence shown here is derived from an EMBL/GenBank/DDBJ whole genome shotgun (WGS) entry which is preliminary data.</text>
</comment>
<accession>A0ACC2D0A0</accession>
<gene>
    <name evidence="1" type="ORF">O6H91_08G098800</name>
</gene>
<keyword evidence="2" id="KW-1185">Reference proteome</keyword>
<proteinExistence type="predicted"/>